<proteinExistence type="predicted"/>
<feature type="region of interest" description="Disordered" evidence="1">
    <location>
        <begin position="320"/>
        <end position="347"/>
    </location>
</feature>
<organism evidence="2 3">
    <name type="scientific">Paramecium primaurelia</name>
    <dbReference type="NCBI Taxonomy" id="5886"/>
    <lineage>
        <taxon>Eukaryota</taxon>
        <taxon>Sar</taxon>
        <taxon>Alveolata</taxon>
        <taxon>Ciliophora</taxon>
        <taxon>Intramacronucleata</taxon>
        <taxon>Oligohymenophorea</taxon>
        <taxon>Peniculida</taxon>
        <taxon>Parameciidae</taxon>
        <taxon>Paramecium</taxon>
    </lineage>
</organism>
<reference evidence="2" key="1">
    <citation type="submission" date="2021-01" db="EMBL/GenBank/DDBJ databases">
        <authorList>
            <consortium name="Genoscope - CEA"/>
            <person name="William W."/>
        </authorList>
    </citation>
    <scope>NUCLEOTIDE SEQUENCE</scope>
</reference>
<evidence type="ECO:0000313" key="3">
    <source>
        <dbReference type="Proteomes" id="UP000688137"/>
    </source>
</evidence>
<accession>A0A8S1LMS5</accession>
<name>A0A8S1LMS5_PARPR</name>
<dbReference type="EMBL" id="CAJJDM010000040">
    <property type="protein sequence ID" value="CAD8067632.1"/>
    <property type="molecule type" value="Genomic_DNA"/>
</dbReference>
<feature type="region of interest" description="Disordered" evidence="1">
    <location>
        <begin position="1"/>
        <end position="22"/>
    </location>
</feature>
<dbReference type="AlphaFoldDB" id="A0A8S1LMS5"/>
<evidence type="ECO:0000313" key="2">
    <source>
        <dbReference type="EMBL" id="CAD8067632.1"/>
    </source>
</evidence>
<protein>
    <submittedName>
        <fullName evidence="2">Uncharacterized protein</fullName>
    </submittedName>
</protein>
<keyword evidence="3" id="KW-1185">Reference proteome</keyword>
<gene>
    <name evidence="2" type="ORF">PPRIM_AZ9-3.1.T0410085</name>
</gene>
<dbReference type="OMA" id="HDIVHQI"/>
<feature type="compositionally biased region" description="Basic and acidic residues" evidence="1">
    <location>
        <begin position="1"/>
        <end position="18"/>
    </location>
</feature>
<feature type="compositionally biased region" description="Polar residues" evidence="1">
    <location>
        <begin position="327"/>
        <end position="342"/>
    </location>
</feature>
<evidence type="ECO:0000256" key="1">
    <source>
        <dbReference type="SAM" id="MobiDB-lite"/>
    </source>
</evidence>
<sequence>MQENRKQMLKSQDSDRSIKNASDNITKIANKKIQQLAFLTQFPQQRKYTVVEKVNKLIDKTQSKLKHQQIPKDVQFYQRNIKKFENLSSFINSKGLLSANFSMPKLRVKQKVDDQEQEYVDYLLAKNYKLQQERQRRKSKQVKENYEECWELENSDYDFESPINVGRELKLAHQDQIKGEMEAKAKLWELQQIRKYQRKATKIDLKGSQRSSQYNNQEEDEIIIDQGQLNAQHYKEQSDKVIKMIWNAAKKIYNKKEDQIKKEIIMHQIAKNYRQKQRENAKEEINKILLTGQKQHLIFATTVRHLPENGDSKQNTEHFFRKKGQTSRKTQAPYSLSPPSQNEEMKSNRKISQINSRLHDIVHQIDNIPVGDQAHTIKKMQSEQILYQTLRETLQPDQIKDTLKGLFLPTDHLHKRPLQFNKKHFQNQIL</sequence>
<dbReference type="Proteomes" id="UP000688137">
    <property type="component" value="Unassembled WGS sequence"/>
</dbReference>
<comment type="caution">
    <text evidence="2">The sequence shown here is derived from an EMBL/GenBank/DDBJ whole genome shotgun (WGS) entry which is preliminary data.</text>
</comment>